<feature type="transmembrane region" description="Helical" evidence="1">
    <location>
        <begin position="30"/>
        <end position="50"/>
    </location>
</feature>
<dbReference type="GeneID" id="90952480"/>
<sequence>MDGVVTVAVGVGTSGGPLVADVLLDVGGYWVAWSSVLFVNAVNVILCLMLERSRDTSGPVHADRAGQDLERPALLSPLHDPEQVSSLAVSETTGMQFYLCVCGHGHVVGVVVSSFCYAVLTASFEITLSLQGPAVSFSVAVG</sequence>
<protein>
    <submittedName>
        <fullName evidence="2">Major facilitator superfamily domain, general substrate transporter</fullName>
    </submittedName>
</protein>
<dbReference type="EMBL" id="CP060774">
    <property type="protein sequence ID" value="QQK40308.1"/>
    <property type="molecule type" value="Genomic_DNA"/>
</dbReference>
<dbReference type="AlphaFoldDB" id="A0A7T6XFR9"/>
<keyword evidence="1" id="KW-0812">Transmembrane</keyword>
<proteinExistence type="predicted"/>
<reference evidence="2 3" key="1">
    <citation type="submission" date="2020-08" db="EMBL/GenBank/DDBJ databases">
        <title>The completed genome sequence of the pathogenic ascomycete fungus Penicillium digitatum.</title>
        <authorList>
            <person name="Wang M."/>
        </authorList>
    </citation>
    <scope>NUCLEOTIDE SEQUENCE [LARGE SCALE GENOMIC DNA]</scope>
    <source>
        <strain evidence="2 3">PdW03</strain>
    </source>
</reference>
<organism evidence="2 3">
    <name type="scientific">Penicillium digitatum</name>
    <name type="common">Green mold</name>
    <dbReference type="NCBI Taxonomy" id="36651"/>
    <lineage>
        <taxon>Eukaryota</taxon>
        <taxon>Fungi</taxon>
        <taxon>Dikarya</taxon>
        <taxon>Ascomycota</taxon>
        <taxon>Pezizomycotina</taxon>
        <taxon>Eurotiomycetes</taxon>
        <taxon>Eurotiomycetidae</taxon>
        <taxon>Eurotiales</taxon>
        <taxon>Aspergillaceae</taxon>
        <taxon>Penicillium</taxon>
    </lineage>
</organism>
<gene>
    <name evidence="2" type="ORF">Pdw03_3162</name>
</gene>
<dbReference type="RefSeq" id="XP_065955811.1">
    <property type="nucleotide sequence ID" value="XM_066100411.1"/>
</dbReference>
<evidence type="ECO:0000256" key="1">
    <source>
        <dbReference type="SAM" id="Phobius"/>
    </source>
</evidence>
<keyword evidence="1" id="KW-0472">Membrane</keyword>
<accession>A0A7T6XFR9</accession>
<evidence type="ECO:0000313" key="3">
    <source>
        <dbReference type="Proteomes" id="UP000595662"/>
    </source>
</evidence>
<dbReference type="Proteomes" id="UP000595662">
    <property type="component" value="Chromosome 1"/>
</dbReference>
<keyword evidence="1" id="KW-1133">Transmembrane helix</keyword>
<evidence type="ECO:0000313" key="2">
    <source>
        <dbReference type="EMBL" id="QQK40308.1"/>
    </source>
</evidence>
<name>A0A7T6XFR9_PENDI</name>